<dbReference type="GO" id="GO:0016301">
    <property type="term" value="F:kinase activity"/>
    <property type="evidence" value="ECO:0007669"/>
    <property type="project" value="UniProtKB-KW"/>
</dbReference>
<keyword evidence="2" id="KW-0813">Transport</keyword>
<evidence type="ECO:0000256" key="2">
    <source>
        <dbReference type="ARBA" id="ARBA00022448"/>
    </source>
</evidence>
<evidence type="ECO:0000256" key="4">
    <source>
        <dbReference type="ARBA" id="ARBA00022597"/>
    </source>
</evidence>
<dbReference type="Gene3D" id="3.40.35.10">
    <property type="entry name" value="Phosphotransferase system, sorbose subfamily IIB component"/>
    <property type="match status" value="1"/>
</dbReference>
<evidence type="ECO:0000256" key="6">
    <source>
        <dbReference type="ARBA" id="ARBA00022683"/>
    </source>
</evidence>
<evidence type="ECO:0000256" key="3">
    <source>
        <dbReference type="ARBA" id="ARBA00022490"/>
    </source>
</evidence>
<keyword evidence="7" id="KW-0418">Kinase</keyword>
<gene>
    <name evidence="9" type="ORF">JG30_07410</name>
</gene>
<dbReference type="SUPFAM" id="SSF52728">
    <property type="entry name" value="PTS IIb component"/>
    <property type="match status" value="1"/>
</dbReference>
<dbReference type="EMBL" id="JXJQ01000008">
    <property type="protein sequence ID" value="KJY61692.1"/>
    <property type="molecule type" value="Genomic_DNA"/>
</dbReference>
<keyword evidence="4" id="KW-0762">Sugar transport</keyword>
<keyword evidence="5" id="KW-0808">Transferase</keyword>
<feature type="domain" description="PTS EIIB type-4" evidence="8">
    <location>
        <begin position="1"/>
        <end position="158"/>
    </location>
</feature>
<dbReference type="AlphaFoldDB" id="A0A0F4LS93"/>
<protein>
    <submittedName>
        <fullName evidence="9">PTS Man IIB</fullName>
    </submittedName>
</protein>
<proteinExistence type="predicted"/>
<evidence type="ECO:0000259" key="8">
    <source>
        <dbReference type="PROSITE" id="PS51101"/>
    </source>
</evidence>
<dbReference type="PROSITE" id="PS51101">
    <property type="entry name" value="PTS_EIIB_TYPE_4"/>
    <property type="match status" value="1"/>
</dbReference>
<keyword evidence="10" id="KW-1185">Reference proteome</keyword>
<dbReference type="Pfam" id="PF03830">
    <property type="entry name" value="PTSIIB_sorb"/>
    <property type="match status" value="1"/>
</dbReference>
<dbReference type="GO" id="GO:0008982">
    <property type="term" value="F:protein-N(PI)-phosphohistidine-sugar phosphotransferase activity"/>
    <property type="evidence" value="ECO:0007669"/>
    <property type="project" value="InterPro"/>
</dbReference>
<dbReference type="STRING" id="1218492.JG30_07410"/>
<dbReference type="Proteomes" id="UP000033558">
    <property type="component" value="Unassembled WGS sequence"/>
</dbReference>
<evidence type="ECO:0000256" key="7">
    <source>
        <dbReference type="ARBA" id="ARBA00022777"/>
    </source>
</evidence>
<keyword evidence="3" id="KW-0963">Cytoplasm</keyword>
<sequence>MSQIVLARVDDRLIHGQVMTAWLQYTDGNHIVIIDNGTAQDSFLQTVMKMSVPQGIAFSVFDETAGAEFLQKDHGNEKLLLLAKTPATYLHLVEAGVQLQEIIIGGMGAAAQRTKLYKNISASEEERQIFKKLLDQGIQVKVQIVPTDKATNVAGLLE</sequence>
<dbReference type="HOGENOM" id="CLU_116175_2_1_9"/>
<accession>A0A0F4LS93</accession>
<dbReference type="GO" id="GO:0009401">
    <property type="term" value="P:phosphoenolpyruvate-dependent sugar phosphotransferase system"/>
    <property type="evidence" value="ECO:0007669"/>
    <property type="project" value="UniProtKB-KW"/>
</dbReference>
<organism evidence="9 10">
    <name type="scientific">Bombilactobacillus mellifer</name>
    <dbReference type="NCBI Taxonomy" id="1218492"/>
    <lineage>
        <taxon>Bacteria</taxon>
        <taxon>Bacillati</taxon>
        <taxon>Bacillota</taxon>
        <taxon>Bacilli</taxon>
        <taxon>Lactobacillales</taxon>
        <taxon>Lactobacillaceae</taxon>
        <taxon>Bombilactobacillus</taxon>
    </lineage>
</organism>
<reference evidence="9 10" key="1">
    <citation type="submission" date="2015-01" db="EMBL/GenBank/DDBJ databases">
        <title>Comparative genomics of the lactic acid bacteria isolated from the honey bee gut.</title>
        <authorList>
            <person name="Ellegaard K.M."/>
            <person name="Tamarit D."/>
            <person name="Javelind E."/>
            <person name="Olofsson T."/>
            <person name="Andersson S.G."/>
            <person name="Vasquez A."/>
        </authorList>
    </citation>
    <scope>NUCLEOTIDE SEQUENCE [LARGE SCALE GENOMIC DNA]</scope>
    <source>
        <strain evidence="9 10">Bin4</strain>
    </source>
</reference>
<dbReference type="GO" id="GO:0005737">
    <property type="term" value="C:cytoplasm"/>
    <property type="evidence" value="ECO:0007669"/>
    <property type="project" value="UniProtKB-SubCell"/>
</dbReference>
<comment type="caution">
    <text evidence="9">The sequence shown here is derived from an EMBL/GenBank/DDBJ whole genome shotgun (WGS) entry which is preliminary data.</text>
</comment>
<dbReference type="PATRIC" id="fig|1218492.5.peg.879"/>
<name>A0A0F4LS93_9LACO</name>
<dbReference type="InterPro" id="IPR036667">
    <property type="entry name" value="PTS_IIB_sorbose-sp_sf"/>
</dbReference>
<evidence type="ECO:0000313" key="9">
    <source>
        <dbReference type="EMBL" id="KJY61692.1"/>
    </source>
</evidence>
<comment type="subcellular location">
    <subcellularLocation>
        <location evidence="1">Cytoplasm</location>
    </subcellularLocation>
</comment>
<keyword evidence="6" id="KW-0598">Phosphotransferase system</keyword>
<evidence type="ECO:0000313" key="10">
    <source>
        <dbReference type="Proteomes" id="UP000033558"/>
    </source>
</evidence>
<dbReference type="InterPro" id="IPR004720">
    <property type="entry name" value="PTS_IIB_sorbose-sp"/>
</dbReference>
<evidence type="ECO:0000256" key="1">
    <source>
        <dbReference type="ARBA" id="ARBA00004496"/>
    </source>
</evidence>
<dbReference type="OrthoDB" id="9788818at2"/>
<dbReference type="RefSeq" id="WP_046316296.1">
    <property type="nucleotide sequence ID" value="NZ_JAMBJK010000018.1"/>
</dbReference>
<evidence type="ECO:0000256" key="5">
    <source>
        <dbReference type="ARBA" id="ARBA00022679"/>
    </source>
</evidence>